<reference evidence="13 14" key="1">
    <citation type="submission" date="2017-01" db="EMBL/GenBank/DDBJ databases">
        <title>The cable genome- insights into the physiology and evolution of filamentous bacteria capable of sulfide oxidation via long distance electron transfer.</title>
        <authorList>
            <person name="Schreiber L."/>
            <person name="Bjerg J.T."/>
            <person name="Boggild A."/>
            <person name="Van De Vossenberg J."/>
            <person name="Meysman F."/>
            <person name="Nielsen L.P."/>
            <person name="Schramm A."/>
            <person name="Kjeldsen K.U."/>
        </authorList>
    </citation>
    <scope>NUCLEOTIDE SEQUENCE [LARGE SCALE GENOMIC DNA]</scope>
    <source>
        <strain evidence="11">A2</strain>
        <strain evidence="12">A5</strain>
    </source>
</reference>
<evidence type="ECO:0000259" key="9">
    <source>
        <dbReference type="Pfam" id="PF02687"/>
    </source>
</evidence>
<dbReference type="InterPro" id="IPR051447">
    <property type="entry name" value="Lipoprotein-release_system"/>
</dbReference>
<evidence type="ECO:0000256" key="8">
    <source>
        <dbReference type="SAM" id="Phobius"/>
    </source>
</evidence>
<keyword evidence="12" id="KW-0449">Lipoprotein</keyword>
<evidence type="ECO:0000313" key="14">
    <source>
        <dbReference type="Proteomes" id="UP000288892"/>
    </source>
</evidence>
<evidence type="ECO:0000256" key="4">
    <source>
        <dbReference type="ARBA" id="ARBA00022475"/>
    </source>
</evidence>
<dbReference type="EMBL" id="MTKS01000023">
    <property type="protein sequence ID" value="RWX52277.1"/>
    <property type="molecule type" value="Genomic_DNA"/>
</dbReference>
<keyword evidence="6 8" id="KW-1133">Transmembrane helix</keyword>
<evidence type="ECO:0000256" key="3">
    <source>
        <dbReference type="ARBA" id="ARBA00022448"/>
    </source>
</evidence>
<dbReference type="EMBL" id="MTKQ01000022">
    <property type="protein sequence ID" value="RWX49141.1"/>
    <property type="molecule type" value="Genomic_DNA"/>
</dbReference>
<dbReference type="Pfam" id="PF12704">
    <property type="entry name" value="MacB_PCD"/>
    <property type="match status" value="1"/>
</dbReference>
<dbReference type="Pfam" id="PF02687">
    <property type="entry name" value="FtsX"/>
    <property type="match status" value="1"/>
</dbReference>
<comment type="similarity">
    <text evidence="2">Belongs to the ABC-4 integral membrane protein family. LolC/E subfamily.</text>
</comment>
<feature type="transmembrane region" description="Helical" evidence="8">
    <location>
        <begin position="272"/>
        <end position="299"/>
    </location>
</feature>
<feature type="transmembrane region" description="Helical" evidence="8">
    <location>
        <begin position="374"/>
        <end position="391"/>
    </location>
</feature>
<dbReference type="GO" id="GO:0042953">
    <property type="term" value="P:lipoprotein transport"/>
    <property type="evidence" value="ECO:0007669"/>
    <property type="project" value="InterPro"/>
</dbReference>
<keyword evidence="14" id="KW-1185">Reference proteome</keyword>
<dbReference type="PANTHER" id="PTHR30489">
    <property type="entry name" value="LIPOPROTEIN-RELEASING SYSTEM TRANSMEMBRANE PROTEIN LOLE"/>
    <property type="match status" value="1"/>
</dbReference>
<evidence type="ECO:0000313" key="13">
    <source>
        <dbReference type="Proteomes" id="UP000286862"/>
    </source>
</evidence>
<dbReference type="InterPro" id="IPR011925">
    <property type="entry name" value="LolCE_TM"/>
</dbReference>
<dbReference type="GO" id="GO:0044874">
    <property type="term" value="P:lipoprotein localization to outer membrane"/>
    <property type="evidence" value="ECO:0007669"/>
    <property type="project" value="TreeGrafter"/>
</dbReference>
<evidence type="ECO:0000256" key="7">
    <source>
        <dbReference type="ARBA" id="ARBA00023136"/>
    </source>
</evidence>
<evidence type="ECO:0000256" key="2">
    <source>
        <dbReference type="ARBA" id="ARBA00005236"/>
    </source>
</evidence>
<dbReference type="PANTHER" id="PTHR30489:SF0">
    <property type="entry name" value="LIPOPROTEIN-RELEASING SYSTEM TRANSMEMBRANE PROTEIN LOLE"/>
    <property type="match status" value="1"/>
</dbReference>
<organism evidence="12 14">
    <name type="scientific">Candidatus Electrothrix marina</name>
    <dbReference type="NCBI Taxonomy" id="1859130"/>
    <lineage>
        <taxon>Bacteria</taxon>
        <taxon>Pseudomonadati</taxon>
        <taxon>Thermodesulfobacteriota</taxon>
        <taxon>Desulfobulbia</taxon>
        <taxon>Desulfobulbales</taxon>
        <taxon>Desulfobulbaceae</taxon>
        <taxon>Candidatus Electrothrix</taxon>
    </lineage>
</organism>
<keyword evidence="5 8" id="KW-0812">Transmembrane</keyword>
<evidence type="ECO:0000259" key="10">
    <source>
        <dbReference type="Pfam" id="PF12704"/>
    </source>
</evidence>
<dbReference type="GO" id="GO:0098797">
    <property type="term" value="C:plasma membrane protein complex"/>
    <property type="evidence" value="ECO:0007669"/>
    <property type="project" value="TreeGrafter"/>
</dbReference>
<keyword evidence="3" id="KW-0813">Transport</keyword>
<evidence type="ECO:0000313" key="12">
    <source>
        <dbReference type="EMBL" id="RWX52277.1"/>
    </source>
</evidence>
<proteinExistence type="inferred from homology"/>
<comment type="subcellular location">
    <subcellularLocation>
        <location evidence="1">Cell membrane</location>
        <topology evidence="1">Multi-pass membrane protein</topology>
    </subcellularLocation>
</comment>
<evidence type="ECO:0000256" key="1">
    <source>
        <dbReference type="ARBA" id="ARBA00004651"/>
    </source>
</evidence>
<accession>A0A444JGZ1</accession>
<dbReference type="InterPro" id="IPR025857">
    <property type="entry name" value="MacB_PCD"/>
</dbReference>
<feature type="domain" description="ABC3 transporter permease C-terminal" evidence="9">
    <location>
        <begin position="276"/>
        <end position="400"/>
    </location>
</feature>
<feature type="transmembrane region" description="Helical" evidence="8">
    <location>
        <begin position="320"/>
        <end position="341"/>
    </location>
</feature>
<dbReference type="AlphaFoldDB" id="A0A444JGZ1"/>
<dbReference type="Proteomes" id="UP000286862">
    <property type="component" value="Unassembled WGS sequence"/>
</dbReference>
<evidence type="ECO:0000256" key="5">
    <source>
        <dbReference type="ARBA" id="ARBA00022692"/>
    </source>
</evidence>
<evidence type="ECO:0000256" key="6">
    <source>
        <dbReference type="ARBA" id="ARBA00022989"/>
    </source>
</evidence>
<dbReference type="InterPro" id="IPR003838">
    <property type="entry name" value="ABC3_permease_C"/>
</dbReference>
<feature type="transmembrane region" description="Helical" evidence="8">
    <location>
        <begin position="20"/>
        <end position="46"/>
    </location>
</feature>
<dbReference type="NCBIfam" id="TIGR02212">
    <property type="entry name" value="lolCE"/>
    <property type="match status" value="1"/>
</dbReference>
<dbReference type="Proteomes" id="UP000288892">
    <property type="component" value="Unassembled WGS sequence"/>
</dbReference>
<keyword evidence="7 8" id="KW-0472">Membrane</keyword>
<name>A0A444JGZ1_9BACT</name>
<protein>
    <submittedName>
        <fullName evidence="12">Lipoprotein-releasing system permease protein</fullName>
    </submittedName>
</protein>
<gene>
    <name evidence="11" type="ORF">VT99_10223</name>
    <name evidence="12" type="ORF">VU01_102312</name>
</gene>
<sequence length="408" mass="43851">MSFERFVSFRYLRAKRKQKFISLISVISVLGVAVGVMALIVVLSVYTGFTEGLRDQIIGINAHVMIHRPGSGIADPAQLQADVEAVNGVQASTPNIYGQALITSGQYSSGIAIRGIDPATAGKVLTLESKMVSGRLIDLADDSGLPLIFLGRELATQLRVDMGWKIRLLSPNGTLTPMGVLPKVQTCVVGGIFATGMYEYDSTIGFVTLETARRLVGIDNDGVQSLELRVKEIDKADAVAAAVREHIGPSYLVRDWKQANQNLFAALKLEKVGIFIALALIILVASLNIISALVMVVMEKNKDIAILKSMGASTGSIMRIFFYQGAVIGFTGTVLGVGAGLGLCSLLKRYKIIELPSNVYPMSTLPIKVVPDDIIVVAIVAVLITLLATLYPSWKASRIRPADALTYE</sequence>
<feature type="domain" description="MacB-like periplasmic core" evidence="10">
    <location>
        <begin position="25"/>
        <end position="245"/>
    </location>
</feature>
<evidence type="ECO:0000313" key="11">
    <source>
        <dbReference type="EMBL" id="RWX49141.1"/>
    </source>
</evidence>
<comment type="caution">
    <text evidence="12">The sequence shown here is derived from an EMBL/GenBank/DDBJ whole genome shotgun (WGS) entry which is preliminary data.</text>
</comment>
<keyword evidence="4" id="KW-1003">Cell membrane</keyword>